<dbReference type="EMBL" id="MN052874">
    <property type="protein sequence ID" value="QDK04505.1"/>
    <property type="molecule type" value="Genomic_DNA"/>
</dbReference>
<dbReference type="InterPro" id="IPR020335">
    <property type="entry name" value="Phage_T7_Gp13"/>
</dbReference>
<reference evidence="1 2" key="1">
    <citation type="submission" date="2019-06" db="EMBL/GenBank/DDBJ databases">
        <title>Comparative genomics of Klebsiella bacteriophages in the elucidation of host range specificity.</title>
        <authorList>
            <person name="Ku H."/>
            <person name="Brown T."/>
            <person name="Kabwe M."/>
            <person name="Chan H.T."/>
            <person name="Petrovski S."/>
            <person name="Tucci J."/>
        </authorList>
    </citation>
    <scope>NUCLEOTIDE SEQUENCE [LARGE SCALE GENOMIC DNA]</scope>
</reference>
<protein>
    <recommendedName>
        <fullName evidence="3">Internal virion protein A</fullName>
    </recommendedName>
</protein>
<name>A0A514U6J4_9CAUD</name>
<evidence type="ECO:0000313" key="2">
    <source>
        <dbReference type="Proteomes" id="UP000318744"/>
    </source>
</evidence>
<dbReference type="Proteomes" id="UP000318744">
    <property type="component" value="Segment"/>
</dbReference>
<sequence>MYIRQSTETDLFVFKPSRDDRLEAAAAGIAPGFPPHTECVSLVTDGDIEGTYSLLAIGGNVGDQVWFITDQRVSRLTREERLEFRKNIIEYRDRLHKKYPILWNYVWVGNKSHIRFLKTIGAVFENDFTLNGTFQLFTIRRQPCAG</sequence>
<organism evidence="1 2">
    <name type="scientific">Klebsiella phage KMI1</name>
    <dbReference type="NCBI Taxonomy" id="2589653"/>
    <lineage>
        <taxon>Viruses</taxon>
        <taxon>Duplodnaviria</taxon>
        <taxon>Heunggongvirae</taxon>
        <taxon>Uroviricota</taxon>
        <taxon>Caudoviricetes</taxon>
        <taxon>Autographivirales</taxon>
        <taxon>Autotranscriptaviridae</taxon>
        <taxon>Studiervirinae</taxon>
        <taxon>Przondovirus</taxon>
        <taxon>Przondovirus KMI1</taxon>
    </lineage>
</organism>
<dbReference type="Pfam" id="PF11090">
    <property type="entry name" value="Phage_T7_Gp13"/>
    <property type="match status" value="1"/>
</dbReference>
<proteinExistence type="predicted"/>
<evidence type="ECO:0008006" key="3">
    <source>
        <dbReference type="Google" id="ProtNLM"/>
    </source>
</evidence>
<accession>A0A514U6J4</accession>
<keyword evidence="2" id="KW-1185">Reference proteome</keyword>
<evidence type="ECO:0000313" key="1">
    <source>
        <dbReference type="EMBL" id="QDK04505.1"/>
    </source>
</evidence>
<gene>
    <name evidence="1" type="ORF">KMI1_32</name>
</gene>